<protein>
    <recommendedName>
        <fullName evidence="4">Lysine-specific metallo-endopeptidase domain-containing protein</fullName>
    </recommendedName>
</protein>
<sequence>MLFRNSIRAAAIIFACISGLSAANAEVCATPPSDKICYADYPFQDRCGPLPDSYAAYPVEPQFDLVFEKSPRIIKEAFCAVDEIRVVKNYHLTGTVAFVRGTTIYFDRQKLFYLLLRNNEEALPPTQYRWTWLSDDSRYFEDGRDLELVLNFAEPNNWGLRYSFASVLIHELGHIVDTNADYNSRPNLGLFHCEFAHQALNKSDYQSRNALAGYEAIFSDILGVGESSERLLDLDEAGFNSFYGRNNQFEDFAELFAAYIMLEHFGVSYSITKQDETLFDLVTHFQQPALQRKLNIVESIVNYHNLSEAERQAFQADLLACRGDFTPSALPINGK</sequence>
<evidence type="ECO:0008006" key="4">
    <source>
        <dbReference type="Google" id="ProtNLM"/>
    </source>
</evidence>
<gene>
    <name evidence="2" type="ORF">MXMO3_00765</name>
</gene>
<dbReference type="STRING" id="1122213.GCA_000423365_02033"/>
<dbReference type="AlphaFoldDB" id="A0A2R4MB82"/>
<dbReference type="RefSeq" id="WP_117394993.1">
    <property type="nucleotide sequence ID" value="NZ_CP021330.1"/>
</dbReference>
<keyword evidence="1" id="KW-0732">Signal</keyword>
<feature type="signal peptide" evidence="1">
    <location>
        <begin position="1"/>
        <end position="25"/>
    </location>
</feature>
<dbReference type="Proteomes" id="UP000258927">
    <property type="component" value="Chromosome"/>
</dbReference>
<accession>A0A2R4MB82</accession>
<reference evidence="2 3" key="1">
    <citation type="submission" date="2017-05" db="EMBL/GenBank/DDBJ databases">
        <title>Genome Analysis of Maritalea myrionectae HL2708#5.</title>
        <authorList>
            <consortium name="Cotde Inc.-PKNU"/>
            <person name="Jang D."/>
            <person name="Oh H.-M."/>
        </authorList>
    </citation>
    <scope>NUCLEOTIDE SEQUENCE [LARGE SCALE GENOMIC DNA]</scope>
    <source>
        <strain evidence="2 3">HL2708#5</strain>
    </source>
</reference>
<organism evidence="2 3">
    <name type="scientific">Maritalea myrionectae</name>
    <dbReference type="NCBI Taxonomy" id="454601"/>
    <lineage>
        <taxon>Bacteria</taxon>
        <taxon>Pseudomonadati</taxon>
        <taxon>Pseudomonadota</taxon>
        <taxon>Alphaproteobacteria</taxon>
        <taxon>Hyphomicrobiales</taxon>
        <taxon>Devosiaceae</taxon>
        <taxon>Maritalea</taxon>
    </lineage>
</organism>
<keyword evidence="3" id="KW-1185">Reference proteome</keyword>
<evidence type="ECO:0000313" key="3">
    <source>
        <dbReference type="Proteomes" id="UP000258927"/>
    </source>
</evidence>
<proteinExistence type="predicted"/>
<name>A0A2R4MB82_9HYPH</name>
<dbReference type="SUPFAM" id="SSF55486">
    <property type="entry name" value="Metalloproteases ('zincins'), catalytic domain"/>
    <property type="match status" value="1"/>
</dbReference>
<evidence type="ECO:0000256" key="1">
    <source>
        <dbReference type="SAM" id="SignalP"/>
    </source>
</evidence>
<dbReference type="KEGG" id="mmyr:MXMO3_00765"/>
<dbReference type="EMBL" id="CP021330">
    <property type="protein sequence ID" value="AVX03297.1"/>
    <property type="molecule type" value="Genomic_DNA"/>
</dbReference>
<evidence type="ECO:0000313" key="2">
    <source>
        <dbReference type="EMBL" id="AVX03297.1"/>
    </source>
</evidence>
<dbReference type="Gene3D" id="3.40.390.70">
    <property type="match status" value="1"/>
</dbReference>
<feature type="chain" id="PRO_5015303080" description="Lysine-specific metallo-endopeptidase domain-containing protein" evidence="1">
    <location>
        <begin position="26"/>
        <end position="335"/>
    </location>
</feature>